<name>A0AAW2VV82_9LAMI</name>
<accession>A0AAW2VV82</accession>
<protein>
    <submittedName>
        <fullName evidence="2">Uncharacterized protein</fullName>
    </submittedName>
</protein>
<gene>
    <name evidence="2" type="ORF">Slati_2697200</name>
</gene>
<organism evidence="2">
    <name type="scientific">Sesamum latifolium</name>
    <dbReference type="NCBI Taxonomy" id="2727402"/>
    <lineage>
        <taxon>Eukaryota</taxon>
        <taxon>Viridiplantae</taxon>
        <taxon>Streptophyta</taxon>
        <taxon>Embryophyta</taxon>
        <taxon>Tracheophyta</taxon>
        <taxon>Spermatophyta</taxon>
        <taxon>Magnoliopsida</taxon>
        <taxon>eudicotyledons</taxon>
        <taxon>Gunneridae</taxon>
        <taxon>Pentapetalae</taxon>
        <taxon>asterids</taxon>
        <taxon>lamiids</taxon>
        <taxon>Lamiales</taxon>
        <taxon>Pedaliaceae</taxon>
        <taxon>Sesamum</taxon>
    </lineage>
</organism>
<feature type="region of interest" description="Disordered" evidence="1">
    <location>
        <begin position="30"/>
        <end position="57"/>
    </location>
</feature>
<comment type="caution">
    <text evidence="2">The sequence shown here is derived from an EMBL/GenBank/DDBJ whole genome shotgun (WGS) entry which is preliminary data.</text>
</comment>
<reference evidence="2" key="1">
    <citation type="submission" date="2020-06" db="EMBL/GenBank/DDBJ databases">
        <authorList>
            <person name="Li T."/>
            <person name="Hu X."/>
            <person name="Zhang T."/>
            <person name="Song X."/>
            <person name="Zhang H."/>
            <person name="Dai N."/>
            <person name="Sheng W."/>
            <person name="Hou X."/>
            <person name="Wei L."/>
        </authorList>
    </citation>
    <scope>NUCLEOTIDE SEQUENCE</scope>
    <source>
        <strain evidence="2">KEN1</strain>
        <tissue evidence="2">Leaf</tissue>
    </source>
</reference>
<evidence type="ECO:0000256" key="1">
    <source>
        <dbReference type="SAM" id="MobiDB-lite"/>
    </source>
</evidence>
<sequence>MAVSEAGASGAPTLLVSEHEAWSGHYGWQTRSGYSYRRTGPTRASSMSPRRIRPIGR</sequence>
<dbReference type="AlphaFoldDB" id="A0AAW2VV82"/>
<dbReference type="EMBL" id="JACGWN010000009">
    <property type="protein sequence ID" value="KAL0433629.1"/>
    <property type="molecule type" value="Genomic_DNA"/>
</dbReference>
<proteinExistence type="predicted"/>
<evidence type="ECO:0000313" key="2">
    <source>
        <dbReference type="EMBL" id="KAL0433629.1"/>
    </source>
</evidence>
<reference evidence="2" key="2">
    <citation type="journal article" date="2024" name="Plant">
        <title>Genomic evolution and insights into agronomic trait innovations of Sesamum species.</title>
        <authorList>
            <person name="Miao H."/>
            <person name="Wang L."/>
            <person name="Qu L."/>
            <person name="Liu H."/>
            <person name="Sun Y."/>
            <person name="Le M."/>
            <person name="Wang Q."/>
            <person name="Wei S."/>
            <person name="Zheng Y."/>
            <person name="Lin W."/>
            <person name="Duan Y."/>
            <person name="Cao H."/>
            <person name="Xiong S."/>
            <person name="Wang X."/>
            <person name="Wei L."/>
            <person name="Li C."/>
            <person name="Ma Q."/>
            <person name="Ju M."/>
            <person name="Zhao R."/>
            <person name="Li G."/>
            <person name="Mu C."/>
            <person name="Tian Q."/>
            <person name="Mei H."/>
            <person name="Zhang T."/>
            <person name="Gao T."/>
            <person name="Zhang H."/>
        </authorList>
    </citation>
    <scope>NUCLEOTIDE SEQUENCE</scope>
    <source>
        <strain evidence="2">KEN1</strain>
    </source>
</reference>